<comment type="function">
    <text evidence="5">Forms part of the polypeptide exit tunnel.</text>
</comment>
<dbReference type="GO" id="GO:0005840">
    <property type="term" value="C:ribosome"/>
    <property type="evidence" value="ECO:0007669"/>
    <property type="project" value="UniProtKB-KW"/>
</dbReference>
<dbReference type="PANTHER" id="PTHR10746">
    <property type="entry name" value="50S RIBOSOMAL PROTEIN L4"/>
    <property type="match status" value="1"/>
</dbReference>
<feature type="region of interest" description="Disordered" evidence="6">
    <location>
        <begin position="47"/>
        <end position="88"/>
    </location>
</feature>
<dbReference type="SUPFAM" id="SSF52166">
    <property type="entry name" value="Ribosomal protein L4"/>
    <property type="match status" value="1"/>
</dbReference>
<gene>
    <name evidence="5" type="primary">rplD</name>
    <name evidence="7" type="ORF">ENR63_00555</name>
</gene>
<evidence type="ECO:0000256" key="2">
    <source>
        <dbReference type="ARBA" id="ARBA00022980"/>
    </source>
</evidence>
<feature type="compositionally biased region" description="Basic residues" evidence="6">
    <location>
        <begin position="62"/>
        <end position="71"/>
    </location>
</feature>
<evidence type="ECO:0000313" key="7">
    <source>
        <dbReference type="EMBL" id="HGW29405.1"/>
    </source>
</evidence>
<dbReference type="Gene3D" id="3.40.1370.10">
    <property type="match status" value="1"/>
</dbReference>
<dbReference type="GO" id="GO:0006412">
    <property type="term" value="P:translation"/>
    <property type="evidence" value="ECO:0007669"/>
    <property type="project" value="UniProtKB-UniRule"/>
</dbReference>
<dbReference type="HAMAP" id="MF_01328_B">
    <property type="entry name" value="Ribosomal_uL4_B"/>
    <property type="match status" value="1"/>
</dbReference>
<dbReference type="GO" id="GO:1990904">
    <property type="term" value="C:ribonucleoprotein complex"/>
    <property type="evidence" value="ECO:0007669"/>
    <property type="project" value="UniProtKB-KW"/>
</dbReference>
<comment type="function">
    <text evidence="5">One of the primary rRNA binding proteins, this protein initially binds near the 5'-end of the 23S rRNA. It is important during the early stages of 50S assembly. It makes multiple contacts with different domains of the 23S rRNA in the assembled 50S subunit and ribosome.</text>
</comment>
<keyword evidence="3 5" id="KW-0687">Ribonucleoprotein</keyword>
<comment type="caution">
    <text evidence="7">The sequence shown here is derived from an EMBL/GenBank/DDBJ whole genome shotgun (WGS) entry which is preliminary data.</text>
</comment>
<evidence type="ECO:0000256" key="5">
    <source>
        <dbReference type="HAMAP-Rule" id="MF_01328"/>
    </source>
</evidence>
<dbReference type="InterPro" id="IPR002136">
    <property type="entry name" value="Ribosomal_uL4"/>
</dbReference>
<comment type="similarity">
    <text evidence="1 5">Belongs to the universal ribosomal protein uL4 family.</text>
</comment>
<proteinExistence type="inferred from homology"/>
<protein>
    <recommendedName>
        <fullName evidence="4 5">Large ribosomal subunit protein uL4</fullName>
    </recommendedName>
</protein>
<evidence type="ECO:0000256" key="6">
    <source>
        <dbReference type="SAM" id="MobiDB-lite"/>
    </source>
</evidence>
<keyword evidence="2 5" id="KW-0689">Ribosomal protein</keyword>
<dbReference type="AlphaFoldDB" id="A0A7C4TPE8"/>
<dbReference type="EMBL" id="DSRT01000029">
    <property type="protein sequence ID" value="HGW29405.1"/>
    <property type="molecule type" value="Genomic_DNA"/>
</dbReference>
<evidence type="ECO:0000256" key="3">
    <source>
        <dbReference type="ARBA" id="ARBA00023274"/>
    </source>
</evidence>
<dbReference type="GO" id="GO:0003735">
    <property type="term" value="F:structural constituent of ribosome"/>
    <property type="evidence" value="ECO:0007669"/>
    <property type="project" value="InterPro"/>
</dbReference>
<name>A0A7C4TPE8_UNCKA</name>
<dbReference type="GO" id="GO:0019843">
    <property type="term" value="F:rRNA binding"/>
    <property type="evidence" value="ECO:0007669"/>
    <property type="project" value="UniProtKB-UniRule"/>
</dbReference>
<dbReference type="InterPro" id="IPR013005">
    <property type="entry name" value="Ribosomal_uL4-like"/>
</dbReference>
<dbReference type="Pfam" id="PF00573">
    <property type="entry name" value="Ribosomal_L4"/>
    <property type="match status" value="1"/>
</dbReference>
<dbReference type="InterPro" id="IPR023574">
    <property type="entry name" value="Ribosomal_uL4_dom_sf"/>
</dbReference>
<dbReference type="NCBIfam" id="TIGR03953">
    <property type="entry name" value="rplD_bact"/>
    <property type="match status" value="1"/>
</dbReference>
<keyword evidence="5" id="KW-0699">rRNA-binding</keyword>
<dbReference type="PANTHER" id="PTHR10746:SF6">
    <property type="entry name" value="LARGE RIBOSOMAL SUBUNIT PROTEIN UL4M"/>
    <property type="match status" value="1"/>
</dbReference>
<organism evidence="7">
    <name type="scientific">candidate division WWE3 bacterium</name>
    <dbReference type="NCBI Taxonomy" id="2053526"/>
    <lineage>
        <taxon>Bacteria</taxon>
        <taxon>Katanobacteria</taxon>
    </lineage>
</organism>
<reference evidence="7" key="1">
    <citation type="journal article" date="2020" name="mSystems">
        <title>Genome- and Community-Level Interaction Insights into Carbon Utilization and Element Cycling Functions of Hydrothermarchaeota in Hydrothermal Sediment.</title>
        <authorList>
            <person name="Zhou Z."/>
            <person name="Liu Y."/>
            <person name="Xu W."/>
            <person name="Pan J."/>
            <person name="Luo Z.H."/>
            <person name="Li M."/>
        </authorList>
    </citation>
    <scope>NUCLEOTIDE SEQUENCE [LARGE SCALE GENOMIC DNA]</scope>
    <source>
        <strain evidence="7">SpSt-417</strain>
    </source>
</reference>
<sequence length="207" mass="23205">MQLDIFDKNGKSTGKLSLDKDVFGVIPNTQVVSQYIRVFLSNQRQGTSKVKTRGEVSGGGKKPWKQKHTGRARQGSTRSPQWRHGGIAHGPTPKEWLLKLPKKMKRLAIVSILSSKFSKNSINILNEIKISKPKTKDITEVLSNLKARGKVLLVTASKNDALIQSSRNIKKLKVSLAENLNGYELMNANKIVFLKDAIEKIQEKYKK</sequence>
<keyword evidence="5" id="KW-0694">RNA-binding</keyword>
<accession>A0A7C4TPE8</accession>
<comment type="subunit">
    <text evidence="5">Part of the 50S ribosomal subunit.</text>
</comment>
<evidence type="ECO:0000256" key="1">
    <source>
        <dbReference type="ARBA" id="ARBA00010528"/>
    </source>
</evidence>
<evidence type="ECO:0000256" key="4">
    <source>
        <dbReference type="ARBA" id="ARBA00035244"/>
    </source>
</evidence>